<protein>
    <submittedName>
        <fullName evidence="2">Ribonuclease III</fullName>
    </submittedName>
</protein>
<dbReference type="Gene3D" id="1.10.1520.10">
    <property type="entry name" value="Ribonuclease III domain"/>
    <property type="match status" value="1"/>
</dbReference>
<name>A0A1J1LTQ1_9CYAN</name>
<dbReference type="RefSeq" id="WP_072717106.1">
    <property type="nucleotide sequence ID" value="NZ_LN889764.1"/>
</dbReference>
<gene>
    <name evidence="2" type="ORF">PL921480089</name>
</gene>
<dbReference type="InterPro" id="IPR000999">
    <property type="entry name" value="RNase_III_dom"/>
</dbReference>
<dbReference type="CDD" id="cd00593">
    <property type="entry name" value="RIBOc"/>
    <property type="match status" value="1"/>
</dbReference>
<dbReference type="GO" id="GO:0004525">
    <property type="term" value="F:ribonuclease III activity"/>
    <property type="evidence" value="ECO:0007669"/>
    <property type="project" value="InterPro"/>
</dbReference>
<dbReference type="SMART" id="SM00535">
    <property type="entry name" value="RIBOc"/>
    <property type="match status" value="1"/>
</dbReference>
<evidence type="ECO:0000313" key="2">
    <source>
        <dbReference type="EMBL" id="CUR35979.1"/>
    </source>
</evidence>
<keyword evidence="3" id="KW-1185">Reference proteome</keyword>
<organism evidence="2 3">
    <name type="scientific">Planktothrix tepida PCC 9214</name>
    <dbReference type="NCBI Taxonomy" id="671072"/>
    <lineage>
        <taxon>Bacteria</taxon>
        <taxon>Bacillati</taxon>
        <taxon>Cyanobacteriota</taxon>
        <taxon>Cyanophyceae</taxon>
        <taxon>Oscillatoriophycideae</taxon>
        <taxon>Oscillatoriales</taxon>
        <taxon>Microcoleaceae</taxon>
        <taxon>Planktothrix</taxon>
    </lineage>
</organism>
<dbReference type="SUPFAM" id="SSF69065">
    <property type="entry name" value="RNase III domain-like"/>
    <property type="match status" value="1"/>
</dbReference>
<dbReference type="GO" id="GO:0006396">
    <property type="term" value="P:RNA processing"/>
    <property type="evidence" value="ECO:0007669"/>
    <property type="project" value="InterPro"/>
</dbReference>
<sequence>MINSNFVKHQLGIKAFHHQELLEIALTHPDAIAESVGLTREQQKSRTLEYLGINRLGSNLFSQMVDDYLYLHCSHLGSATRILLKSDLVSPAILAQLAIKINLDQGSDLGKNYPLKPDFEQEKILAELFEAVVGAVYLEWDRDFEKTYNWLANQFLAERVNQILMDLFVEFVPAAEWDANFYPWFGSNHLTCPSQNSSSKSNSLSCS</sequence>
<dbReference type="EMBL" id="CZDF01000188">
    <property type="protein sequence ID" value="CUR35979.1"/>
    <property type="molecule type" value="Genomic_DNA"/>
</dbReference>
<dbReference type="PROSITE" id="PS50142">
    <property type="entry name" value="RNASE_3_2"/>
    <property type="match status" value="1"/>
</dbReference>
<dbReference type="Pfam" id="PF14622">
    <property type="entry name" value="Ribonucleas_3_3"/>
    <property type="match status" value="1"/>
</dbReference>
<dbReference type="Proteomes" id="UP000184315">
    <property type="component" value="Unassembled WGS sequence"/>
</dbReference>
<reference evidence="3" key="1">
    <citation type="submission" date="2015-10" db="EMBL/GenBank/DDBJ databases">
        <authorList>
            <person name="Regsiter A."/>
            <person name="william w."/>
        </authorList>
    </citation>
    <scope>NUCLEOTIDE SEQUENCE [LARGE SCALE GENOMIC DNA]</scope>
</reference>
<feature type="domain" description="RNase III" evidence="1">
    <location>
        <begin position="4"/>
        <end position="141"/>
    </location>
</feature>
<accession>A0A1J1LTQ1</accession>
<dbReference type="InterPro" id="IPR036389">
    <property type="entry name" value="RNase_III_sf"/>
</dbReference>
<evidence type="ECO:0000313" key="3">
    <source>
        <dbReference type="Proteomes" id="UP000184315"/>
    </source>
</evidence>
<dbReference type="AlphaFoldDB" id="A0A1J1LTQ1"/>
<dbReference type="STRING" id="671072.PL921480089"/>
<evidence type="ECO:0000259" key="1">
    <source>
        <dbReference type="PROSITE" id="PS50142"/>
    </source>
</evidence>
<proteinExistence type="predicted"/>
<dbReference type="OrthoDB" id="517305at2"/>